<protein>
    <recommendedName>
        <fullName evidence="1">Reverse transcriptase domain-containing protein</fullName>
    </recommendedName>
</protein>
<dbReference type="Pfam" id="PF00078">
    <property type="entry name" value="RVT_1"/>
    <property type="match status" value="1"/>
</dbReference>
<dbReference type="EMBL" id="KZ309440">
    <property type="protein sequence ID" value="KAG8238803.1"/>
    <property type="molecule type" value="Genomic_DNA"/>
</dbReference>
<evidence type="ECO:0000313" key="2">
    <source>
        <dbReference type="EMBL" id="KAG8238803.1"/>
    </source>
</evidence>
<dbReference type="InterPro" id="IPR043502">
    <property type="entry name" value="DNA/RNA_pol_sf"/>
</dbReference>
<feature type="domain" description="Reverse transcriptase" evidence="1">
    <location>
        <begin position="479"/>
        <end position="596"/>
    </location>
</feature>
<dbReference type="PANTHER" id="PTHR47510">
    <property type="entry name" value="REVERSE TRANSCRIPTASE DOMAIN-CONTAINING PROTEIN"/>
    <property type="match status" value="1"/>
</dbReference>
<keyword evidence="3" id="KW-1185">Reference proteome</keyword>
<dbReference type="InterPro" id="IPR036691">
    <property type="entry name" value="Endo/exonu/phosph_ase_sf"/>
</dbReference>
<dbReference type="SUPFAM" id="SSF56219">
    <property type="entry name" value="DNase I-like"/>
    <property type="match status" value="1"/>
</dbReference>
<organism evidence="2 3">
    <name type="scientific">Ladona fulva</name>
    <name type="common">Scarce chaser dragonfly</name>
    <name type="synonym">Libellula fulva</name>
    <dbReference type="NCBI Taxonomy" id="123851"/>
    <lineage>
        <taxon>Eukaryota</taxon>
        <taxon>Metazoa</taxon>
        <taxon>Ecdysozoa</taxon>
        <taxon>Arthropoda</taxon>
        <taxon>Hexapoda</taxon>
        <taxon>Insecta</taxon>
        <taxon>Pterygota</taxon>
        <taxon>Palaeoptera</taxon>
        <taxon>Odonata</taxon>
        <taxon>Epiprocta</taxon>
        <taxon>Anisoptera</taxon>
        <taxon>Libelluloidea</taxon>
        <taxon>Libellulidae</taxon>
        <taxon>Ladona</taxon>
    </lineage>
</organism>
<proteinExistence type="predicted"/>
<dbReference type="PANTHER" id="PTHR47510:SF3">
    <property type="entry name" value="ENDO_EXONUCLEASE_PHOSPHATASE DOMAIN-CONTAINING PROTEIN"/>
    <property type="match status" value="1"/>
</dbReference>
<evidence type="ECO:0000259" key="1">
    <source>
        <dbReference type="Pfam" id="PF00078"/>
    </source>
</evidence>
<reference evidence="2" key="1">
    <citation type="submission" date="2013-04" db="EMBL/GenBank/DDBJ databases">
        <authorList>
            <person name="Qu J."/>
            <person name="Murali S.C."/>
            <person name="Bandaranaike D."/>
            <person name="Bellair M."/>
            <person name="Blankenburg K."/>
            <person name="Chao H."/>
            <person name="Dinh H."/>
            <person name="Doddapaneni H."/>
            <person name="Downs B."/>
            <person name="Dugan-Rocha S."/>
            <person name="Elkadiri S."/>
            <person name="Gnanaolivu R.D."/>
            <person name="Hernandez B."/>
            <person name="Javaid M."/>
            <person name="Jayaseelan J.C."/>
            <person name="Lee S."/>
            <person name="Li M."/>
            <person name="Ming W."/>
            <person name="Munidasa M."/>
            <person name="Muniz J."/>
            <person name="Nguyen L."/>
            <person name="Ongeri F."/>
            <person name="Osuji N."/>
            <person name="Pu L.-L."/>
            <person name="Puazo M."/>
            <person name="Qu C."/>
            <person name="Quiroz J."/>
            <person name="Raj R."/>
            <person name="Weissenberger G."/>
            <person name="Xin Y."/>
            <person name="Zou X."/>
            <person name="Han Y."/>
            <person name="Richards S."/>
            <person name="Worley K."/>
            <person name="Muzny D."/>
            <person name="Gibbs R."/>
        </authorList>
    </citation>
    <scope>NUCLEOTIDE SEQUENCE</scope>
    <source>
        <strain evidence="2">Sampled in the wild</strain>
    </source>
</reference>
<dbReference type="InterPro" id="IPR000477">
    <property type="entry name" value="RT_dom"/>
</dbReference>
<accession>A0A8K0PBG0</accession>
<sequence>MTTWQSSRVSTHCIYIAIMCIRNKVLDSLCLENKYDILCLNEHWLKSPEVNLYNISGYQLASVYCREDNKNGGVVVYVKDNLHFSVIDVSTFCSELNFEMVAIFVKEYEPHYIALPMETFCDKLEQVLELFVSSRKNVNIILCADLHVDMSLASNTTCTLSNLLSSFNLHCSNYKPTRLAACLDNIITDLDVTNYEVRTIDPAFSDHLALTLNVSVSSSDRISMKGTECALVRPITPAGLLNLNITWFSLLKYNEEENFKIFFSEFMGFFDMCFPKKFLSISARTPKMAYVTPDILQIKEKLVSVQKSYRSNSNKLNKELLTKVQNEYNLLLTQAKRVANLEYISNSDNKLKAAWKFIKKEAGITKTSPHLSISPCDLNNFFIETVENITSTTSSDKAKAISLSISWKWVTPYEIHNVIKSLKNSNSKDIYSLSNNLLKSLNEFITEPLSIIINTCLQSGVFPHHLKYSKVTPVYKKGPKDDPNSYRPISVIPIIGKIFEAIIKSQLYDYLENNSYFSSSQYGFRKGKTTSQALQHITNIILNSYEDQLSVALTLCDLTKAFDCVSHSILLEKLKCYGISGVKLSLFQSYLSQRQQCVEIEGVQSSSLPIIII</sequence>
<reference evidence="2" key="2">
    <citation type="submission" date="2017-10" db="EMBL/GenBank/DDBJ databases">
        <title>Ladona fulva Genome sequencing and assembly.</title>
        <authorList>
            <person name="Murali S."/>
            <person name="Richards S."/>
            <person name="Bandaranaike D."/>
            <person name="Bellair M."/>
            <person name="Blankenburg K."/>
            <person name="Chao H."/>
            <person name="Dinh H."/>
            <person name="Doddapaneni H."/>
            <person name="Dugan-Rocha S."/>
            <person name="Elkadiri S."/>
            <person name="Gnanaolivu R."/>
            <person name="Hernandez B."/>
            <person name="Skinner E."/>
            <person name="Javaid M."/>
            <person name="Lee S."/>
            <person name="Li M."/>
            <person name="Ming W."/>
            <person name="Munidasa M."/>
            <person name="Muniz J."/>
            <person name="Nguyen L."/>
            <person name="Hughes D."/>
            <person name="Osuji N."/>
            <person name="Pu L.-L."/>
            <person name="Puazo M."/>
            <person name="Qu C."/>
            <person name="Quiroz J."/>
            <person name="Raj R."/>
            <person name="Weissenberger G."/>
            <person name="Xin Y."/>
            <person name="Zou X."/>
            <person name="Han Y."/>
            <person name="Worley K."/>
            <person name="Muzny D."/>
            <person name="Gibbs R."/>
        </authorList>
    </citation>
    <scope>NUCLEOTIDE SEQUENCE</scope>
    <source>
        <strain evidence="2">Sampled in the wild</strain>
    </source>
</reference>
<name>A0A8K0PBG0_LADFU</name>
<dbReference type="AlphaFoldDB" id="A0A8K0PBG0"/>
<dbReference type="CDD" id="cd01650">
    <property type="entry name" value="RT_nLTR_like"/>
    <property type="match status" value="1"/>
</dbReference>
<gene>
    <name evidence="2" type="ORF">J437_LFUL018533</name>
</gene>
<evidence type="ECO:0000313" key="3">
    <source>
        <dbReference type="Proteomes" id="UP000792457"/>
    </source>
</evidence>
<comment type="caution">
    <text evidence="2">The sequence shown here is derived from an EMBL/GenBank/DDBJ whole genome shotgun (WGS) entry which is preliminary data.</text>
</comment>
<dbReference type="GO" id="GO:0071897">
    <property type="term" value="P:DNA biosynthetic process"/>
    <property type="evidence" value="ECO:0007669"/>
    <property type="project" value="UniProtKB-ARBA"/>
</dbReference>
<dbReference type="SUPFAM" id="SSF56672">
    <property type="entry name" value="DNA/RNA polymerases"/>
    <property type="match status" value="1"/>
</dbReference>
<dbReference type="Gene3D" id="3.60.10.10">
    <property type="entry name" value="Endonuclease/exonuclease/phosphatase"/>
    <property type="match status" value="1"/>
</dbReference>
<dbReference type="OrthoDB" id="6701117at2759"/>
<dbReference type="Proteomes" id="UP000792457">
    <property type="component" value="Unassembled WGS sequence"/>
</dbReference>